<evidence type="ECO:0000313" key="2">
    <source>
        <dbReference type="Proteomes" id="UP000554766"/>
    </source>
</evidence>
<dbReference type="GeneID" id="38938082"/>
<gene>
    <name evidence="1" type="ORF">HC235_00150</name>
</gene>
<dbReference type="EMBL" id="JAAVJF010000001">
    <property type="protein sequence ID" value="NYR14407.1"/>
    <property type="molecule type" value="Genomic_DNA"/>
</dbReference>
<dbReference type="AlphaFoldDB" id="A0A7L4P791"/>
<proteinExistence type="predicted"/>
<comment type="caution">
    <text evidence="1">The sequence shown here is derived from an EMBL/GenBank/DDBJ whole genome shotgun (WGS) entry which is preliminary data.</text>
</comment>
<protein>
    <submittedName>
        <fullName evidence="1">Uncharacterized protein</fullName>
    </submittedName>
</protein>
<accession>A0A7L4P791</accession>
<organism evidence="1 2">
    <name type="scientific">Pyrobaculum arsenaticum</name>
    <dbReference type="NCBI Taxonomy" id="121277"/>
    <lineage>
        <taxon>Archaea</taxon>
        <taxon>Thermoproteota</taxon>
        <taxon>Thermoprotei</taxon>
        <taxon>Thermoproteales</taxon>
        <taxon>Thermoproteaceae</taxon>
        <taxon>Pyrobaculum</taxon>
    </lineage>
</organism>
<keyword evidence="2" id="KW-1185">Reference proteome</keyword>
<sequence length="87" mass="10082">MVRLGWWADGEAQLERLPGAEALLPAVGWPFASAYLDREVYLAFYQASGLGRFKYADQFVWWGASYTPRRSPLLRRGYPRGDWRIRA</sequence>
<evidence type="ECO:0000313" key="1">
    <source>
        <dbReference type="EMBL" id="NYR14407.1"/>
    </source>
</evidence>
<name>A0A7L4P791_9CREN</name>
<dbReference type="RefSeq" id="WP_128867425.1">
    <property type="nucleotide sequence ID" value="NZ_JAAVJF010000001.1"/>
</dbReference>
<reference evidence="1 2" key="1">
    <citation type="journal article" date="2020" name="Nat. Commun.">
        <title>The structures of two archaeal type IV pili illuminate evolutionary relationships.</title>
        <authorList>
            <person name="Wang F."/>
            <person name="Baquero D.P."/>
            <person name="Su Z."/>
            <person name="Beltran L.C."/>
            <person name="Prangishvili D."/>
            <person name="Krupovic M."/>
            <person name="Egelman E.H."/>
        </authorList>
    </citation>
    <scope>NUCLEOTIDE SEQUENCE [LARGE SCALE GENOMIC DNA]</scope>
    <source>
        <strain evidence="1 2">2GA</strain>
    </source>
</reference>
<dbReference type="Proteomes" id="UP000554766">
    <property type="component" value="Unassembled WGS sequence"/>
</dbReference>